<dbReference type="Proteomes" id="UP001174694">
    <property type="component" value="Unassembled WGS sequence"/>
</dbReference>
<keyword evidence="1" id="KW-0812">Transmembrane</keyword>
<gene>
    <name evidence="2" type="ORF">NKR23_g3299</name>
</gene>
<feature type="transmembrane region" description="Helical" evidence="1">
    <location>
        <begin position="12"/>
        <end position="29"/>
    </location>
</feature>
<protein>
    <submittedName>
        <fullName evidence="2">Uncharacterized protein</fullName>
    </submittedName>
</protein>
<feature type="transmembrane region" description="Helical" evidence="1">
    <location>
        <begin position="59"/>
        <end position="83"/>
    </location>
</feature>
<sequence>MASRQFFDPLVLLRVAPLVTTSASLWYSVDQFGLYTLLLGPRLRETAAQLLPGWWQVNLAPGLAAIFGLYGVSIGAGVANLLYKGGVGASRLYGYGAAFALSHFLFVPAVMYKIKAMVDDEPKGEAPAHQRRWLNVHVVRSLISDLPGFLCFLFAVTQSLKAV</sequence>
<organism evidence="2 3">
    <name type="scientific">Pleurostoma richardsiae</name>
    <dbReference type="NCBI Taxonomy" id="41990"/>
    <lineage>
        <taxon>Eukaryota</taxon>
        <taxon>Fungi</taxon>
        <taxon>Dikarya</taxon>
        <taxon>Ascomycota</taxon>
        <taxon>Pezizomycotina</taxon>
        <taxon>Sordariomycetes</taxon>
        <taxon>Sordariomycetidae</taxon>
        <taxon>Calosphaeriales</taxon>
        <taxon>Pleurostomataceae</taxon>
        <taxon>Pleurostoma</taxon>
    </lineage>
</organism>
<feature type="transmembrane region" description="Helical" evidence="1">
    <location>
        <begin position="92"/>
        <end position="114"/>
    </location>
</feature>
<evidence type="ECO:0000313" key="3">
    <source>
        <dbReference type="Proteomes" id="UP001174694"/>
    </source>
</evidence>
<comment type="caution">
    <text evidence="2">The sequence shown here is derived from an EMBL/GenBank/DDBJ whole genome shotgun (WGS) entry which is preliminary data.</text>
</comment>
<keyword evidence="1" id="KW-0472">Membrane</keyword>
<accession>A0AA38RZL5</accession>
<reference evidence="2" key="1">
    <citation type="submission" date="2022-07" db="EMBL/GenBank/DDBJ databases">
        <title>Fungi with potential for degradation of polypropylene.</title>
        <authorList>
            <person name="Gostincar C."/>
        </authorList>
    </citation>
    <scope>NUCLEOTIDE SEQUENCE</scope>
    <source>
        <strain evidence="2">EXF-13308</strain>
    </source>
</reference>
<dbReference type="AlphaFoldDB" id="A0AA38RZL5"/>
<name>A0AA38RZL5_9PEZI</name>
<dbReference type="EMBL" id="JANBVO010000006">
    <property type="protein sequence ID" value="KAJ9151258.1"/>
    <property type="molecule type" value="Genomic_DNA"/>
</dbReference>
<keyword evidence="3" id="KW-1185">Reference proteome</keyword>
<keyword evidence="1" id="KW-1133">Transmembrane helix</keyword>
<evidence type="ECO:0000256" key="1">
    <source>
        <dbReference type="SAM" id="Phobius"/>
    </source>
</evidence>
<evidence type="ECO:0000313" key="2">
    <source>
        <dbReference type="EMBL" id="KAJ9151258.1"/>
    </source>
</evidence>
<proteinExistence type="predicted"/>